<dbReference type="SUPFAM" id="SSF53098">
    <property type="entry name" value="Ribonuclease H-like"/>
    <property type="match status" value="1"/>
</dbReference>
<dbReference type="PANTHER" id="PTHR46481:SF10">
    <property type="entry name" value="ZINC FINGER BED DOMAIN-CONTAINING PROTEIN 39"/>
    <property type="match status" value="1"/>
</dbReference>
<protein>
    <submittedName>
        <fullName evidence="6">4878_t:CDS:1</fullName>
    </submittedName>
</protein>
<keyword evidence="4" id="KW-0862">Zinc</keyword>
<dbReference type="GO" id="GO:0008270">
    <property type="term" value="F:zinc ion binding"/>
    <property type="evidence" value="ECO:0007669"/>
    <property type="project" value="UniProtKB-KW"/>
</dbReference>
<keyword evidence="3" id="KW-0863">Zinc-finger</keyword>
<evidence type="ECO:0000256" key="3">
    <source>
        <dbReference type="ARBA" id="ARBA00022771"/>
    </source>
</evidence>
<evidence type="ECO:0000256" key="4">
    <source>
        <dbReference type="ARBA" id="ARBA00022833"/>
    </source>
</evidence>
<evidence type="ECO:0000256" key="2">
    <source>
        <dbReference type="ARBA" id="ARBA00022723"/>
    </source>
</evidence>
<keyword evidence="2" id="KW-0479">Metal-binding</keyword>
<name>A0A9N9P2U9_9GLOM</name>
<evidence type="ECO:0000313" key="7">
    <source>
        <dbReference type="Proteomes" id="UP000789759"/>
    </source>
</evidence>
<dbReference type="PANTHER" id="PTHR46481">
    <property type="entry name" value="ZINC FINGER BED DOMAIN-CONTAINING PROTEIN 4"/>
    <property type="match status" value="1"/>
</dbReference>
<dbReference type="AlphaFoldDB" id="A0A9N9P2U9"/>
<accession>A0A9N9P2U9</accession>
<evidence type="ECO:0000313" key="6">
    <source>
        <dbReference type="EMBL" id="CAG8785195.1"/>
    </source>
</evidence>
<dbReference type="EMBL" id="CAJVQA010025203">
    <property type="protein sequence ID" value="CAG8785195.1"/>
    <property type="molecule type" value="Genomic_DNA"/>
</dbReference>
<comment type="subcellular location">
    <subcellularLocation>
        <location evidence="1">Nucleus</location>
    </subcellularLocation>
</comment>
<dbReference type="InterPro" id="IPR012337">
    <property type="entry name" value="RNaseH-like_sf"/>
</dbReference>
<comment type="caution">
    <text evidence="6">The sequence shown here is derived from an EMBL/GenBank/DDBJ whole genome shotgun (WGS) entry which is preliminary data.</text>
</comment>
<reference evidence="6" key="1">
    <citation type="submission" date="2021-06" db="EMBL/GenBank/DDBJ databases">
        <authorList>
            <person name="Kallberg Y."/>
            <person name="Tangrot J."/>
            <person name="Rosling A."/>
        </authorList>
    </citation>
    <scope>NUCLEOTIDE SEQUENCE</scope>
    <source>
        <strain evidence="6">FL966</strain>
    </source>
</reference>
<evidence type="ECO:0000256" key="1">
    <source>
        <dbReference type="ARBA" id="ARBA00004123"/>
    </source>
</evidence>
<proteinExistence type="predicted"/>
<keyword evidence="5" id="KW-0539">Nucleus</keyword>
<feature type="non-terminal residue" evidence="6">
    <location>
        <position position="1"/>
    </location>
</feature>
<sequence>SNGLAFLSLTIHYIDSSLILKNFLLDIIPITMQYTGLNMANTIILVLDEFNLTAKLLALTTDNASLMISCDALMIAELEKEFNNLNFVHYHCFAHILNLAVIKGIKLVDSSIKKLGH</sequence>
<dbReference type="InterPro" id="IPR052035">
    <property type="entry name" value="ZnF_BED_domain_contain"/>
</dbReference>
<dbReference type="Proteomes" id="UP000789759">
    <property type="component" value="Unassembled WGS sequence"/>
</dbReference>
<organism evidence="6 7">
    <name type="scientific">Cetraspora pellucida</name>
    <dbReference type="NCBI Taxonomy" id="1433469"/>
    <lineage>
        <taxon>Eukaryota</taxon>
        <taxon>Fungi</taxon>
        <taxon>Fungi incertae sedis</taxon>
        <taxon>Mucoromycota</taxon>
        <taxon>Glomeromycotina</taxon>
        <taxon>Glomeromycetes</taxon>
        <taxon>Diversisporales</taxon>
        <taxon>Gigasporaceae</taxon>
        <taxon>Cetraspora</taxon>
    </lineage>
</organism>
<gene>
    <name evidence="6" type="ORF">CPELLU_LOCUS16636</name>
</gene>
<dbReference type="OrthoDB" id="2434869at2759"/>
<keyword evidence="7" id="KW-1185">Reference proteome</keyword>
<dbReference type="GO" id="GO:0005634">
    <property type="term" value="C:nucleus"/>
    <property type="evidence" value="ECO:0007669"/>
    <property type="project" value="UniProtKB-SubCell"/>
</dbReference>
<evidence type="ECO:0000256" key="5">
    <source>
        <dbReference type="ARBA" id="ARBA00023242"/>
    </source>
</evidence>